<feature type="compositionally biased region" description="Basic residues" evidence="3">
    <location>
        <begin position="412"/>
        <end position="422"/>
    </location>
</feature>
<feature type="compositionally biased region" description="Low complexity" evidence="3">
    <location>
        <begin position="209"/>
        <end position="231"/>
    </location>
</feature>
<comment type="similarity">
    <text evidence="1">Belongs to the SPT2 family.</text>
</comment>
<reference evidence="4" key="1">
    <citation type="journal article" date="2014" name="Genome Announc.">
        <title>De novo whole-genome sequence and genome annotation of Lichtheimia ramosa.</title>
        <authorList>
            <person name="Linde J."/>
            <person name="Schwartze V."/>
            <person name="Binder U."/>
            <person name="Lass-Florl C."/>
            <person name="Voigt K."/>
            <person name="Horn F."/>
        </authorList>
    </citation>
    <scope>NUCLEOTIDE SEQUENCE</scope>
    <source>
        <strain evidence="4">JMRC FSU:6197</strain>
    </source>
</reference>
<dbReference type="GO" id="GO:0005730">
    <property type="term" value="C:nucleolus"/>
    <property type="evidence" value="ECO:0007669"/>
    <property type="project" value="TreeGrafter"/>
</dbReference>
<evidence type="ECO:0000256" key="1">
    <source>
        <dbReference type="ARBA" id="ARBA00006461"/>
    </source>
</evidence>
<dbReference type="InterPro" id="IPR013256">
    <property type="entry name" value="Chromatin_SPT2"/>
</dbReference>
<dbReference type="PANTHER" id="PTHR22691">
    <property type="entry name" value="YEAST SPT2-RELATED"/>
    <property type="match status" value="1"/>
</dbReference>
<dbReference type="PANTHER" id="PTHR22691:SF8">
    <property type="entry name" value="PROTEIN SPT2 HOMOLOG"/>
    <property type="match status" value="1"/>
</dbReference>
<keyword evidence="2" id="KW-0175">Coiled coil</keyword>
<feature type="compositionally biased region" description="Low complexity" evidence="3">
    <location>
        <begin position="176"/>
        <end position="189"/>
    </location>
</feature>
<dbReference type="Pfam" id="PF08243">
    <property type="entry name" value="SPT2"/>
    <property type="match status" value="1"/>
</dbReference>
<evidence type="ECO:0008006" key="5">
    <source>
        <dbReference type="Google" id="ProtNLM"/>
    </source>
</evidence>
<dbReference type="OrthoDB" id="6259853at2759"/>
<feature type="compositionally biased region" description="Basic and acidic residues" evidence="3">
    <location>
        <begin position="388"/>
        <end position="411"/>
    </location>
</feature>
<feature type="compositionally biased region" description="Basic and acidic residues" evidence="3">
    <location>
        <begin position="58"/>
        <end position="81"/>
    </location>
</feature>
<feature type="compositionally biased region" description="Basic and acidic residues" evidence="3">
    <location>
        <begin position="21"/>
        <end position="50"/>
    </location>
</feature>
<evidence type="ECO:0000256" key="3">
    <source>
        <dbReference type="SAM" id="MobiDB-lite"/>
    </source>
</evidence>
<dbReference type="GO" id="GO:0006360">
    <property type="term" value="P:transcription by RNA polymerase I"/>
    <property type="evidence" value="ECO:0007669"/>
    <property type="project" value="TreeGrafter"/>
</dbReference>
<protein>
    <recommendedName>
        <fullName evidence="5">SPT2 chromatin protein</fullName>
    </recommendedName>
</protein>
<dbReference type="GO" id="GO:0006334">
    <property type="term" value="P:nucleosome assembly"/>
    <property type="evidence" value="ECO:0007669"/>
    <property type="project" value="TreeGrafter"/>
</dbReference>
<evidence type="ECO:0000256" key="2">
    <source>
        <dbReference type="ARBA" id="ARBA00023054"/>
    </source>
</evidence>
<feature type="region of interest" description="Disordered" evidence="3">
    <location>
        <begin position="19"/>
        <end position="114"/>
    </location>
</feature>
<organism evidence="4">
    <name type="scientific">Lichtheimia ramosa</name>
    <dbReference type="NCBI Taxonomy" id="688394"/>
    <lineage>
        <taxon>Eukaryota</taxon>
        <taxon>Fungi</taxon>
        <taxon>Fungi incertae sedis</taxon>
        <taxon>Mucoromycota</taxon>
        <taxon>Mucoromycotina</taxon>
        <taxon>Mucoromycetes</taxon>
        <taxon>Mucorales</taxon>
        <taxon>Lichtheimiaceae</taxon>
        <taxon>Lichtheimia</taxon>
    </lineage>
</organism>
<dbReference type="AlphaFoldDB" id="A0A077W862"/>
<proteinExistence type="inferred from homology"/>
<accession>A0A077W862</accession>
<feature type="compositionally biased region" description="Low complexity" evidence="3">
    <location>
        <begin position="82"/>
        <end position="91"/>
    </location>
</feature>
<feature type="compositionally biased region" description="Low complexity" evidence="3">
    <location>
        <begin position="130"/>
        <end position="168"/>
    </location>
</feature>
<gene>
    <name evidence="4" type="ORF">LRAMOSA00658</name>
</gene>
<feature type="compositionally biased region" description="Basic and acidic residues" evidence="3">
    <location>
        <begin position="232"/>
        <end position="266"/>
    </location>
</feature>
<sequence length="422" mass="48484">MDFQALMAQASAVAKAQDAMLAEKARQRQREEDERRRKQEKQQRAREEQQRMLNTIREQTERRQQRMLQEKQRQRQMERQKTTTTTTNAKASTKKRASTSATTGNGASLLPLRPTAKKDAQLSFEELMAKAKAMPTSKAAAAATTTMSSSNNNSNHATVSSRPTLSGKRPPPPPSSSSTTSSNITATHTQRNIPNIFHRKRAAQSGKYPPSSSPYSSSNVISSSPSMSPVSAKDRIRQMYREPPQRLNAKKRDTRSVAEIQRDIRHSKGIYSDDEDTRSDPRLIRNKRAGLGSRSSSTAAGAYQRDAPMRRMPFRRPTDIRRPPMKRMRHEEEYDEELDEFIVDDEEEEENDVSAEIGRIFRYDRSRFNDDIFSDDDMEADAREVLREERRSERIGRREDIEEEKKELERLKRMKSKGKMKA</sequence>
<name>A0A077W862_9FUNG</name>
<feature type="region of interest" description="Disordered" evidence="3">
    <location>
        <begin position="388"/>
        <end position="422"/>
    </location>
</feature>
<evidence type="ECO:0000313" key="4">
    <source>
        <dbReference type="EMBL" id="CDS03256.1"/>
    </source>
</evidence>
<dbReference type="GO" id="GO:0003677">
    <property type="term" value="F:DNA binding"/>
    <property type="evidence" value="ECO:0007669"/>
    <property type="project" value="TreeGrafter"/>
</dbReference>
<feature type="region of interest" description="Disordered" evidence="3">
    <location>
        <begin position="130"/>
        <end position="350"/>
    </location>
</feature>
<dbReference type="SMART" id="SM00784">
    <property type="entry name" value="SPT2"/>
    <property type="match status" value="1"/>
</dbReference>
<dbReference type="EMBL" id="LK023313">
    <property type="protein sequence ID" value="CDS03256.1"/>
    <property type="molecule type" value="Genomic_DNA"/>
</dbReference>
<feature type="compositionally biased region" description="Acidic residues" evidence="3">
    <location>
        <begin position="333"/>
        <end position="350"/>
    </location>
</feature>
<dbReference type="GO" id="GO:0042393">
    <property type="term" value="F:histone binding"/>
    <property type="evidence" value="ECO:0007669"/>
    <property type="project" value="TreeGrafter"/>
</dbReference>